<dbReference type="GO" id="GO:0003995">
    <property type="term" value="F:acyl-CoA dehydrogenase activity"/>
    <property type="evidence" value="ECO:0007669"/>
    <property type="project" value="InterPro"/>
</dbReference>
<organism evidence="2 3">
    <name type="scientific">Mangrovimicrobium sediminis</name>
    <dbReference type="NCBI Taxonomy" id="2562682"/>
    <lineage>
        <taxon>Bacteria</taxon>
        <taxon>Pseudomonadati</taxon>
        <taxon>Pseudomonadota</taxon>
        <taxon>Gammaproteobacteria</taxon>
        <taxon>Cellvibrionales</taxon>
        <taxon>Halieaceae</taxon>
        <taxon>Mangrovimicrobium</taxon>
    </lineage>
</organism>
<dbReference type="InterPro" id="IPR008670">
    <property type="entry name" value="CoA_reduct_LuxC"/>
</dbReference>
<dbReference type="Proteomes" id="UP000298050">
    <property type="component" value="Unassembled WGS sequence"/>
</dbReference>
<dbReference type="OrthoDB" id="580775at2"/>
<keyword evidence="3" id="KW-1185">Reference proteome</keyword>
<protein>
    <submittedName>
        <fullName evidence="2">Long-chain-fatty-acyl-CoA reductase</fullName>
    </submittedName>
</protein>
<dbReference type="AlphaFoldDB" id="A0A4Z0LZU7"/>
<dbReference type="SUPFAM" id="SSF53720">
    <property type="entry name" value="ALDH-like"/>
    <property type="match status" value="1"/>
</dbReference>
<dbReference type="RefSeq" id="WP_135444820.1">
    <property type="nucleotide sequence ID" value="NZ_SRLE01000009.1"/>
</dbReference>
<dbReference type="GO" id="GO:0008218">
    <property type="term" value="P:bioluminescence"/>
    <property type="evidence" value="ECO:0007669"/>
    <property type="project" value="InterPro"/>
</dbReference>
<proteinExistence type="predicted"/>
<dbReference type="EMBL" id="SRLE01000009">
    <property type="protein sequence ID" value="TGD72575.1"/>
    <property type="molecule type" value="Genomic_DNA"/>
</dbReference>
<dbReference type="InterPro" id="IPR016161">
    <property type="entry name" value="Ald_DH/histidinol_DH"/>
</dbReference>
<dbReference type="Pfam" id="PF05893">
    <property type="entry name" value="LuxC"/>
    <property type="match status" value="1"/>
</dbReference>
<evidence type="ECO:0000256" key="1">
    <source>
        <dbReference type="ARBA" id="ARBA00022857"/>
    </source>
</evidence>
<comment type="caution">
    <text evidence="2">The sequence shown here is derived from an EMBL/GenBank/DDBJ whole genome shotgun (WGS) entry which is preliminary data.</text>
</comment>
<sequence length="493" mass="54486">MTDSLKPISYAIIRGKIHHDNLVSFGGRGGDLEFYAPDPQTIIDELPIRSPSDMADMYELSLDDVIDYLEELGTHLDFRTNDYLREAAEYSYQTAPTTPPIIDGFYATLPLMFNRERILQWVDNSVGREYLEGWVEKRINGSDFNVRAYGSRALHIVAGNGPTLGALTVLRGAVTRSDTVIKVPSNDPFTTGAIVRTMVDVAPDHPITKHVSVAYWRGGDEAFEKKLYQPHNLEKIVAWGGFSSVKHVTKYIQPGLELISLDPKHSASFVGEGGLESEEQIIEVGKRIACDVGVGNQVGCANCRTVYVMGGESDEAIERLVKLGHAVYDGMLGLPEDMSTRPKRYDPELKSHVDACRLSDDFYEVIGGQQGEGAVIVSKTSDPVDFSAYLADRTVNLVPIDTLEDFLDAVDCSTQTVGVYPPQWVDEVRHKGALHGGQRFVELGYNLNGPGLIGPQDGIEPVRRMVKWIINEKPTAAMTPMWEFKPGETHLVA</sequence>
<reference evidence="2 3" key="1">
    <citation type="submission" date="2019-04" db="EMBL/GenBank/DDBJ databases">
        <title>Taxonomy of novel Haliea sp. from mangrove soil of West Coast of India.</title>
        <authorList>
            <person name="Verma A."/>
            <person name="Kumar P."/>
            <person name="Krishnamurthi S."/>
        </authorList>
    </citation>
    <scope>NUCLEOTIDE SEQUENCE [LARGE SCALE GENOMIC DNA]</scope>
    <source>
        <strain evidence="2 3">SAOS-164</strain>
    </source>
</reference>
<gene>
    <name evidence="2" type="ORF">E4634_13700</name>
</gene>
<keyword evidence="1" id="KW-0521">NADP</keyword>
<evidence type="ECO:0000313" key="3">
    <source>
        <dbReference type="Proteomes" id="UP000298050"/>
    </source>
</evidence>
<accession>A0A4Z0LZU7</accession>
<evidence type="ECO:0000313" key="2">
    <source>
        <dbReference type="EMBL" id="TGD72575.1"/>
    </source>
</evidence>
<name>A0A4Z0LZU7_9GAMM</name>